<proteinExistence type="predicted"/>
<dbReference type="SUPFAM" id="SSF143724">
    <property type="entry name" value="PHP14-like"/>
    <property type="match status" value="1"/>
</dbReference>
<accession>A0A251X378</accession>
<dbReference type="OrthoDB" id="9801258at2"/>
<protein>
    <submittedName>
        <fullName evidence="1">Uncharacterized protein</fullName>
    </submittedName>
</protein>
<keyword evidence="2" id="KW-1185">Reference proteome</keyword>
<gene>
    <name evidence="1" type="ORF">TPSD3_16940</name>
</gene>
<evidence type="ECO:0000313" key="2">
    <source>
        <dbReference type="Proteomes" id="UP000194798"/>
    </source>
</evidence>
<dbReference type="Proteomes" id="UP000194798">
    <property type="component" value="Unassembled WGS sequence"/>
</dbReference>
<reference evidence="1 2" key="1">
    <citation type="submission" date="2016-12" db="EMBL/GenBank/DDBJ databases">
        <title>Thioflexothrix psekupsii D3 genome sequencing and assembly.</title>
        <authorList>
            <person name="Fomenkov A."/>
            <person name="Vincze T."/>
            <person name="Grabovich M."/>
            <person name="Anton B.P."/>
            <person name="Dubinina G."/>
            <person name="Orlova M."/>
            <person name="Belousova E."/>
            <person name="Roberts R.J."/>
        </authorList>
    </citation>
    <scope>NUCLEOTIDE SEQUENCE [LARGE SCALE GENOMIC DNA]</scope>
    <source>
        <strain evidence="1">D3</strain>
    </source>
</reference>
<dbReference type="RefSeq" id="WP_086489752.1">
    <property type="nucleotide sequence ID" value="NZ_MSLT01000024.1"/>
</dbReference>
<organism evidence="1 2">
    <name type="scientific">Thioflexithrix psekupsensis</name>
    <dbReference type="NCBI Taxonomy" id="1570016"/>
    <lineage>
        <taxon>Bacteria</taxon>
        <taxon>Pseudomonadati</taxon>
        <taxon>Pseudomonadota</taxon>
        <taxon>Gammaproteobacteria</taxon>
        <taxon>Thiotrichales</taxon>
        <taxon>Thioflexithrix</taxon>
    </lineage>
</organism>
<sequence length="137" mass="15838">MNFTAIDYSLTWFKQHYDGTVPKRRGGKFVVLQEKMHIYMLFCPIQQAEYHANIVALFTQERKLSGHYNDKRDVYHLTAEQWQIQGGGHWLLDEEAHLLRLYGRSMAYGTVSELARLIPALKTSQVFAVEDIVCSAS</sequence>
<name>A0A251X378_9GAMM</name>
<evidence type="ECO:0000313" key="1">
    <source>
        <dbReference type="EMBL" id="OUD11735.1"/>
    </source>
</evidence>
<comment type="caution">
    <text evidence="1">The sequence shown here is derived from an EMBL/GenBank/DDBJ whole genome shotgun (WGS) entry which is preliminary data.</text>
</comment>
<dbReference type="AlphaFoldDB" id="A0A251X378"/>
<dbReference type="EMBL" id="MSLT01000024">
    <property type="protein sequence ID" value="OUD11735.1"/>
    <property type="molecule type" value="Genomic_DNA"/>
</dbReference>